<organism evidence="5 6">
    <name type="scientific">Perilla frutescens var. hirtella</name>
    <name type="common">Perilla citriodora</name>
    <name type="synonym">Perilla setoyensis</name>
    <dbReference type="NCBI Taxonomy" id="608512"/>
    <lineage>
        <taxon>Eukaryota</taxon>
        <taxon>Viridiplantae</taxon>
        <taxon>Streptophyta</taxon>
        <taxon>Embryophyta</taxon>
        <taxon>Tracheophyta</taxon>
        <taxon>Spermatophyta</taxon>
        <taxon>Magnoliopsida</taxon>
        <taxon>eudicotyledons</taxon>
        <taxon>Gunneridae</taxon>
        <taxon>Pentapetalae</taxon>
        <taxon>asterids</taxon>
        <taxon>lamiids</taxon>
        <taxon>Lamiales</taxon>
        <taxon>Lamiaceae</taxon>
        <taxon>Nepetoideae</taxon>
        <taxon>Elsholtzieae</taxon>
        <taxon>Perilla</taxon>
    </lineage>
</organism>
<feature type="region of interest" description="Disordered" evidence="4">
    <location>
        <begin position="1"/>
        <end position="54"/>
    </location>
</feature>
<dbReference type="InterPro" id="IPR036322">
    <property type="entry name" value="WD40_repeat_dom_sf"/>
</dbReference>
<gene>
    <name evidence="5" type="ORF">C2S53_018726</name>
</gene>
<feature type="compositionally biased region" description="Basic and acidic residues" evidence="4">
    <location>
        <begin position="41"/>
        <end position="51"/>
    </location>
</feature>
<dbReference type="Gene3D" id="2.130.10.10">
    <property type="entry name" value="YVTN repeat-like/Quinoprotein amine dehydrogenase"/>
    <property type="match status" value="1"/>
</dbReference>
<comment type="caution">
    <text evidence="5">The sequence shown here is derived from an EMBL/GenBank/DDBJ whole genome shotgun (WGS) entry which is preliminary data.</text>
</comment>
<dbReference type="InterPro" id="IPR052416">
    <property type="entry name" value="GTF3C_component"/>
</dbReference>
<dbReference type="GO" id="GO:0000127">
    <property type="term" value="C:transcription factor TFIIIC complex"/>
    <property type="evidence" value="ECO:0007669"/>
    <property type="project" value="TreeGrafter"/>
</dbReference>
<proteinExistence type="predicted"/>
<evidence type="ECO:0000256" key="3">
    <source>
        <dbReference type="ARBA" id="ARBA00023242"/>
    </source>
</evidence>
<sequence>MEIDENAPLALSLKAFKTNRKPARNKKQSQAQPEDPIPPSHDLEPADEHSAADAPPSVLVSEFDYSVENHFKAVDTIAKLCGYSETLDDSEPEVNRLSDSITFLRHWKDFNYKPRIVRFACQHNSEERDVIGEVTLPQFSSAAVPQKEIQNGSKVGAEHSKDFVMHVGGAVWALDWCPRVDWNPENCIKPEFVAVAAHPPEDSYHKIGAILTGRGVVQIWCFLTIHVKDVPSQGNKKIKPKSKKKETDTSKELTVVRRPLGRPRKKPLSDRPKGRPRGRPRKKPLSDTVEKIDTDNQHVQPLAIEYPMGSPRLNSLEGTSGNASKHEECVRIDKDSDSREHPNVLLLTGPEGSGDKQKAGQENQIHTNSLHFLRQCQHGQSPPLDPLTSASVSLDSMSPDKNIDSISSSANTIPVDVALPRMMLCLAHNGKVVWDVKWRPGSDCYPESRNIMGYLAVLLGSGALEVWEVPLPHAVKLVYPSLQEHIDPRFIKLQPVFRCSMLKCGDRRSIPLTLEWSVSSPHDMILAGCHDGVVAIWKFSVNDSLTESRPLIYISADTGPVRTLAWAPIQSNLEGANIIITAGSKGFKFWDIRDPFHPLWVHPFQGITYGLDWLPDPRCIFGSMEDGTMWLLSLERASHDIPVTGKCHNVASKHGFHSFHCSSFAIWSLQASRLTGMVAYCGEEGSTICFKPTTRSLKDPSRNRVPHYLCGSILEEEGAIIIASPLLDSSFQTKSPGMKRSRGKEEERRAKEQSNRQVTAWKEERDEEMEAVPPKIVAMHRVRWNVNRGSEKWLCYGGAAGLLRCQELHSSTFS</sequence>
<feature type="region of interest" description="Disordered" evidence="4">
    <location>
        <begin position="232"/>
        <end position="298"/>
    </location>
</feature>
<feature type="compositionally biased region" description="Basic and acidic residues" evidence="4">
    <location>
        <begin position="245"/>
        <end position="255"/>
    </location>
</feature>
<feature type="region of interest" description="Disordered" evidence="4">
    <location>
        <begin position="318"/>
        <end position="342"/>
    </location>
</feature>
<protein>
    <submittedName>
        <fullName evidence="5">Transducin/WD40 repeat-like superfamily protein</fullName>
    </submittedName>
</protein>
<name>A0AAD4J1F0_PERFH</name>
<evidence type="ECO:0000256" key="1">
    <source>
        <dbReference type="ARBA" id="ARBA00004123"/>
    </source>
</evidence>
<evidence type="ECO:0000313" key="6">
    <source>
        <dbReference type="Proteomes" id="UP001190926"/>
    </source>
</evidence>
<dbReference type="PANTHER" id="PTHR15052">
    <property type="entry name" value="RNA POLYMERASE III TRANSCRIPTION INITIATION FACTOR COMPLEX SUBUNIT"/>
    <property type="match status" value="1"/>
</dbReference>
<accession>A0AAD4J1F0</accession>
<dbReference type="GO" id="GO:0006383">
    <property type="term" value="P:transcription by RNA polymerase III"/>
    <property type="evidence" value="ECO:0007669"/>
    <property type="project" value="TreeGrafter"/>
</dbReference>
<keyword evidence="2" id="KW-0804">Transcription</keyword>
<dbReference type="SUPFAM" id="SSF50978">
    <property type="entry name" value="WD40 repeat-like"/>
    <property type="match status" value="1"/>
</dbReference>
<evidence type="ECO:0000256" key="2">
    <source>
        <dbReference type="ARBA" id="ARBA00023163"/>
    </source>
</evidence>
<dbReference type="AlphaFoldDB" id="A0AAD4J1F0"/>
<comment type="subcellular location">
    <subcellularLocation>
        <location evidence="1">Nucleus</location>
    </subcellularLocation>
</comment>
<feature type="compositionally biased region" description="Basic residues" evidence="4">
    <location>
        <begin position="274"/>
        <end position="283"/>
    </location>
</feature>
<keyword evidence="3" id="KW-0539">Nucleus</keyword>
<dbReference type="InterPro" id="IPR015943">
    <property type="entry name" value="WD40/YVTN_repeat-like_dom_sf"/>
</dbReference>
<feature type="compositionally biased region" description="Basic and acidic residues" evidence="4">
    <location>
        <begin position="284"/>
        <end position="296"/>
    </location>
</feature>
<feature type="compositionally biased region" description="Basic and acidic residues" evidence="4">
    <location>
        <begin position="743"/>
        <end position="754"/>
    </location>
</feature>
<dbReference type="PANTHER" id="PTHR15052:SF2">
    <property type="entry name" value="GENERAL TRANSCRIPTION FACTOR 3C POLYPEPTIDE 2"/>
    <property type="match status" value="1"/>
</dbReference>
<evidence type="ECO:0000313" key="5">
    <source>
        <dbReference type="EMBL" id="KAH6825374.1"/>
    </source>
</evidence>
<dbReference type="Proteomes" id="UP001190926">
    <property type="component" value="Unassembled WGS sequence"/>
</dbReference>
<keyword evidence="6" id="KW-1185">Reference proteome</keyword>
<dbReference type="EMBL" id="SDAM02000176">
    <property type="protein sequence ID" value="KAH6825374.1"/>
    <property type="molecule type" value="Genomic_DNA"/>
</dbReference>
<reference evidence="5 6" key="1">
    <citation type="journal article" date="2021" name="Nat. Commun.">
        <title>Incipient diploidization of the medicinal plant Perilla within 10,000 years.</title>
        <authorList>
            <person name="Zhang Y."/>
            <person name="Shen Q."/>
            <person name="Leng L."/>
            <person name="Zhang D."/>
            <person name="Chen S."/>
            <person name="Shi Y."/>
            <person name="Ning Z."/>
            <person name="Chen S."/>
        </authorList>
    </citation>
    <scope>NUCLEOTIDE SEQUENCE [LARGE SCALE GENOMIC DNA]</scope>
    <source>
        <strain evidence="6">cv. PC099</strain>
    </source>
</reference>
<feature type="compositionally biased region" description="Basic and acidic residues" evidence="4">
    <location>
        <begin position="324"/>
        <end position="342"/>
    </location>
</feature>
<feature type="region of interest" description="Disordered" evidence="4">
    <location>
        <begin position="732"/>
        <end position="766"/>
    </location>
</feature>
<evidence type="ECO:0000256" key="4">
    <source>
        <dbReference type="SAM" id="MobiDB-lite"/>
    </source>
</evidence>
<feature type="compositionally biased region" description="Basic residues" evidence="4">
    <location>
        <begin position="17"/>
        <end position="27"/>
    </location>
</feature>
<dbReference type="GO" id="GO:0005634">
    <property type="term" value="C:nucleus"/>
    <property type="evidence" value="ECO:0007669"/>
    <property type="project" value="UniProtKB-SubCell"/>
</dbReference>